<dbReference type="PANTHER" id="PTHR12110">
    <property type="entry name" value="HYDROXYPYRUVATE ISOMERASE"/>
    <property type="match status" value="1"/>
</dbReference>
<dbReference type="Pfam" id="PF01261">
    <property type="entry name" value="AP_endonuc_2"/>
    <property type="match status" value="1"/>
</dbReference>
<evidence type="ECO:0000259" key="1">
    <source>
        <dbReference type="Pfam" id="PF01261"/>
    </source>
</evidence>
<dbReference type="RefSeq" id="WP_189564878.1">
    <property type="nucleotide sequence ID" value="NZ_BMXF01000002.1"/>
</dbReference>
<evidence type="ECO:0000313" key="2">
    <source>
        <dbReference type="EMBL" id="GHB70908.1"/>
    </source>
</evidence>
<dbReference type="InterPro" id="IPR036237">
    <property type="entry name" value="Xyl_isomerase-like_sf"/>
</dbReference>
<proteinExistence type="predicted"/>
<dbReference type="SUPFAM" id="SSF51658">
    <property type="entry name" value="Xylose isomerase-like"/>
    <property type="match status" value="1"/>
</dbReference>
<dbReference type="PANTHER" id="PTHR12110:SF41">
    <property type="entry name" value="INOSOSE DEHYDRATASE"/>
    <property type="match status" value="1"/>
</dbReference>
<dbReference type="InterPro" id="IPR050312">
    <property type="entry name" value="IolE/XylAMocC-like"/>
</dbReference>
<dbReference type="Gene3D" id="3.20.20.150">
    <property type="entry name" value="Divalent-metal-dependent TIM barrel enzymes"/>
    <property type="match status" value="1"/>
</dbReference>
<gene>
    <name evidence="2" type="ORF">GCM10007390_25790</name>
</gene>
<dbReference type="PROSITE" id="PS51318">
    <property type="entry name" value="TAT"/>
    <property type="match status" value="1"/>
</dbReference>
<organism evidence="2 3">
    <name type="scientific">Persicitalea jodogahamensis</name>
    <dbReference type="NCBI Taxonomy" id="402147"/>
    <lineage>
        <taxon>Bacteria</taxon>
        <taxon>Pseudomonadati</taxon>
        <taxon>Bacteroidota</taxon>
        <taxon>Cytophagia</taxon>
        <taxon>Cytophagales</taxon>
        <taxon>Spirosomataceae</taxon>
        <taxon>Persicitalea</taxon>
    </lineage>
</organism>
<dbReference type="EMBL" id="BMXF01000002">
    <property type="protein sequence ID" value="GHB70908.1"/>
    <property type="molecule type" value="Genomic_DNA"/>
</dbReference>
<reference evidence="2 3" key="1">
    <citation type="journal article" date="2014" name="Int. J. Syst. Evol. Microbiol.">
        <title>Complete genome sequence of Corynebacterium casei LMG S-19264T (=DSM 44701T), isolated from a smear-ripened cheese.</title>
        <authorList>
            <consortium name="US DOE Joint Genome Institute (JGI-PGF)"/>
            <person name="Walter F."/>
            <person name="Albersmeier A."/>
            <person name="Kalinowski J."/>
            <person name="Ruckert C."/>
        </authorList>
    </citation>
    <scope>NUCLEOTIDE SEQUENCE [LARGE SCALE GENOMIC DNA]</scope>
    <source>
        <strain evidence="2 3">KCTC 12866</strain>
    </source>
</reference>
<protein>
    <recommendedName>
        <fullName evidence="1">Xylose isomerase-like TIM barrel domain-containing protein</fullName>
    </recommendedName>
</protein>
<name>A0A8J3DB12_9BACT</name>
<dbReference type="AlphaFoldDB" id="A0A8J3DB12"/>
<dbReference type="Proteomes" id="UP000598271">
    <property type="component" value="Unassembled WGS sequence"/>
</dbReference>
<keyword evidence="3" id="KW-1185">Reference proteome</keyword>
<feature type="domain" description="Xylose isomerase-like TIM barrel" evidence="1">
    <location>
        <begin position="61"/>
        <end position="289"/>
    </location>
</feature>
<dbReference type="InterPro" id="IPR013022">
    <property type="entry name" value="Xyl_isomerase-like_TIM-brl"/>
</dbReference>
<sequence length="317" mass="35814">MQNQITRRNFIQKTTFAAGTLPFLAAGLPAFSRNTADMPVPKIHVFSKHLQFLDYDKMAEMAAEIGFDGVDLTVRPGGHVLPERVEEDLPKAIAALKKHKLPPQLFCTAVEGVGPLDKKVLETAAKHGLKYYRMNWYDFDKEKTMPESLEMHSKQMKALGDLNKKLGLIGCYQNHAGLRVGASPWEIYQLLEDTDPGHMGAQYDIRHATVEGGLSWKNSLRLLEPRIKTIVFKDFAWVEKNGKWEAGNTPLGEGMVDFKSYIGLLKNYQLNVPISLHYEYPLGGAEHGATTLKVDQKVVFDAMRRDLTRLKEMWKEA</sequence>
<accession>A0A8J3DB12</accession>
<dbReference type="InterPro" id="IPR006311">
    <property type="entry name" value="TAT_signal"/>
</dbReference>
<evidence type="ECO:0000313" key="3">
    <source>
        <dbReference type="Proteomes" id="UP000598271"/>
    </source>
</evidence>
<comment type="caution">
    <text evidence="2">The sequence shown here is derived from an EMBL/GenBank/DDBJ whole genome shotgun (WGS) entry which is preliminary data.</text>
</comment>